<evidence type="ECO:0000256" key="1">
    <source>
        <dbReference type="SAM" id="MobiDB-lite"/>
    </source>
</evidence>
<feature type="compositionally biased region" description="Basic and acidic residues" evidence="1">
    <location>
        <begin position="58"/>
        <end position="67"/>
    </location>
</feature>
<keyword evidence="3" id="KW-1185">Reference proteome</keyword>
<protein>
    <submittedName>
        <fullName evidence="2">Uncharacterized protein</fullName>
    </submittedName>
</protein>
<evidence type="ECO:0000313" key="2">
    <source>
        <dbReference type="EMBL" id="GAA3064148.1"/>
    </source>
</evidence>
<proteinExistence type="predicted"/>
<feature type="compositionally biased region" description="Basic and acidic residues" evidence="1">
    <location>
        <begin position="86"/>
        <end position="95"/>
    </location>
</feature>
<name>A0ABP6LW83_9ACTN</name>
<gene>
    <name evidence="2" type="ORF">GCM10010448_54260</name>
</gene>
<feature type="region of interest" description="Disordered" evidence="1">
    <location>
        <begin position="58"/>
        <end position="95"/>
    </location>
</feature>
<dbReference type="Proteomes" id="UP001501532">
    <property type="component" value="Unassembled WGS sequence"/>
</dbReference>
<sequence length="95" mass="10550">MTGAKFRLFRSRNRWRRLIVGTLALGLSTVLIARPDLWQYLTAVLVVHDLLIRLHGTEKDDDRRDSVAAENGGGNHDATGPAAESDAVRADRIRS</sequence>
<evidence type="ECO:0000313" key="3">
    <source>
        <dbReference type="Proteomes" id="UP001501532"/>
    </source>
</evidence>
<organism evidence="2 3">
    <name type="scientific">Streptomyces glomeratus</name>
    <dbReference type="NCBI Taxonomy" id="284452"/>
    <lineage>
        <taxon>Bacteria</taxon>
        <taxon>Bacillati</taxon>
        <taxon>Actinomycetota</taxon>
        <taxon>Actinomycetes</taxon>
        <taxon>Kitasatosporales</taxon>
        <taxon>Streptomycetaceae</taxon>
        <taxon>Streptomyces</taxon>
    </lineage>
</organism>
<accession>A0ABP6LW83</accession>
<reference evidence="3" key="1">
    <citation type="journal article" date="2019" name="Int. J. Syst. Evol. Microbiol.">
        <title>The Global Catalogue of Microorganisms (GCM) 10K type strain sequencing project: providing services to taxonomists for standard genome sequencing and annotation.</title>
        <authorList>
            <consortium name="The Broad Institute Genomics Platform"/>
            <consortium name="The Broad Institute Genome Sequencing Center for Infectious Disease"/>
            <person name="Wu L."/>
            <person name="Ma J."/>
        </authorList>
    </citation>
    <scope>NUCLEOTIDE SEQUENCE [LARGE SCALE GENOMIC DNA]</scope>
    <source>
        <strain evidence="3">JCM 9091</strain>
    </source>
</reference>
<comment type="caution">
    <text evidence="2">The sequence shown here is derived from an EMBL/GenBank/DDBJ whole genome shotgun (WGS) entry which is preliminary data.</text>
</comment>
<dbReference type="EMBL" id="BAAAUF010000053">
    <property type="protein sequence ID" value="GAA3064148.1"/>
    <property type="molecule type" value="Genomic_DNA"/>
</dbReference>